<dbReference type="Proteomes" id="UP001457282">
    <property type="component" value="Unassembled WGS sequence"/>
</dbReference>
<keyword evidence="2" id="KW-1185">Reference proteome</keyword>
<name>A0AAW1Y3A5_RUBAR</name>
<comment type="caution">
    <text evidence="1">The sequence shown here is derived from an EMBL/GenBank/DDBJ whole genome shotgun (WGS) entry which is preliminary data.</text>
</comment>
<reference evidence="1 2" key="1">
    <citation type="journal article" date="2023" name="G3 (Bethesda)">
        <title>A chromosome-length genome assembly and annotation of blackberry (Rubus argutus, cv. 'Hillquist').</title>
        <authorList>
            <person name="Bruna T."/>
            <person name="Aryal R."/>
            <person name="Dudchenko O."/>
            <person name="Sargent D.J."/>
            <person name="Mead D."/>
            <person name="Buti M."/>
            <person name="Cavallini A."/>
            <person name="Hytonen T."/>
            <person name="Andres J."/>
            <person name="Pham M."/>
            <person name="Weisz D."/>
            <person name="Mascagni F."/>
            <person name="Usai G."/>
            <person name="Natali L."/>
            <person name="Bassil N."/>
            <person name="Fernandez G.E."/>
            <person name="Lomsadze A."/>
            <person name="Armour M."/>
            <person name="Olukolu B."/>
            <person name="Poorten T."/>
            <person name="Britton C."/>
            <person name="Davik J."/>
            <person name="Ashrafi H."/>
            <person name="Aiden E.L."/>
            <person name="Borodovsky M."/>
            <person name="Worthington M."/>
        </authorList>
    </citation>
    <scope>NUCLEOTIDE SEQUENCE [LARGE SCALE GENOMIC DNA]</scope>
    <source>
        <strain evidence="1">PI 553951</strain>
    </source>
</reference>
<evidence type="ECO:0000313" key="1">
    <source>
        <dbReference type="EMBL" id="KAK9943404.1"/>
    </source>
</evidence>
<dbReference type="EMBL" id="JBEDUW010000002">
    <property type="protein sequence ID" value="KAK9943404.1"/>
    <property type="molecule type" value="Genomic_DNA"/>
</dbReference>
<evidence type="ECO:0000313" key="2">
    <source>
        <dbReference type="Proteomes" id="UP001457282"/>
    </source>
</evidence>
<dbReference type="AlphaFoldDB" id="A0AAW1Y3A5"/>
<organism evidence="1 2">
    <name type="scientific">Rubus argutus</name>
    <name type="common">Southern blackberry</name>
    <dbReference type="NCBI Taxonomy" id="59490"/>
    <lineage>
        <taxon>Eukaryota</taxon>
        <taxon>Viridiplantae</taxon>
        <taxon>Streptophyta</taxon>
        <taxon>Embryophyta</taxon>
        <taxon>Tracheophyta</taxon>
        <taxon>Spermatophyta</taxon>
        <taxon>Magnoliopsida</taxon>
        <taxon>eudicotyledons</taxon>
        <taxon>Gunneridae</taxon>
        <taxon>Pentapetalae</taxon>
        <taxon>rosids</taxon>
        <taxon>fabids</taxon>
        <taxon>Rosales</taxon>
        <taxon>Rosaceae</taxon>
        <taxon>Rosoideae</taxon>
        <taxon>Rosoideae incertae sedis</taxon>
        <taxon>Rubus</taxon>
    </lineage>
</organism>
<protein>
    <submittedName>
        <fullName evidence="1">Uncharacterized protein</fullName>
    </submittedName>
</protein>
<proteinExistence type="predicted"/>
<sequence length="74" mass="8054">MAVAQHHSSLITAVPFYSHCHAEPKQQDLSSPIIRHNSQTTSHILNNSAAAASPHLLCRDSFEHSSIPVCLKPS</sequence>
<accession>A0AAW1Y3A5</accession>
<gene>
    <name evidence="1" type="ORF">M0R45_009014</name>
</gene>